<evidence type="ECO:0000313" key="3">
    <source>
        <dbReference type="Proteomes" id="UP000886804"/>
    </source>
</evidence>
<name>A0A9D2RJ46_9FIRM</name>
<dbReference type="InterPro" id="IPR024294">
    <property type="entry name" value="DUF3810"/>
</dbReference>
<sequence length="386" mass="43147">MNRLSTNRPSKFTVKGRPFSLTALLTLLFAAASLLLQLAARRIPGFGQWYAVTIYPMITGSLGRFMGIFPFSITELGLYLLIILFIVSLVRSWPRPLKILGRLLLGASLLLFLFTLNCGINYYRQPFSALSGLTVQPSSSQELYDLCSWLAAQIQDCVQELSSEENGFPGQTSREPLPSFPKLLEYGRQGQMAMEQIGEEFPALAGFYPSPKPLLLSRILSVQQLCGIYSPFTVEANYNREMPLYNIPHTICHELSHLRGFMREDEANFIGYIACIRSDDLYFRYSGYLMGWVYAGNALAQADPEGFASLRASLPQAALTDLSYNNAYWDSFQGTVAEVSTKVNDTYLKLQDQQDGVQSYGRAVDLMLAYYRQQAVTASFGGSPTE</sequence>
<comment type="caution">
    <text evidence="2">The sequence shown here is derived from an EMBL/GenBank/DDBJ whole genome shotgun (WGS) entry which is preliminary data.</text>
</comment>
<dbReference type="Pfam" id="PF12725">
    <property type="entry name" value="DUF3810"/>
    <property type="match status" value="1"/>
</dbReference>
<keyword evidence="1" id="KW-1133">Transmembrane helix</keyword>
<dbReference type="Proteomes" id="UP000886804">
    <property type="component" value="Unassembled WGS sequence"/>
</dbReference>
<evidence type="ECO:0000313" key="2">
    <source>
        <dbReference type="EMBL" id="HJB06455.1"/>
    </source>
</evidence>
<evidence type="ECO:0000256" key="1">
    <source>
        <dbReference type="SAM" id="Phobius"/>
    </source>
</evidence>
<keyword evidence="1" id="KW-0812">Transmembrane</keyword>
<proteinExistence type="predicted"/>
<reference evidence="2" key="1">
    <citation type="journal article" date="2021" name="PeerJ">
        <title>Extensive microbial diversity within the chicken gut microbiome revealed by metagenomics and culture.</title>
        <authorList>
            <person name="Gilroy R."/>
            <person name="Ravi A."/>
            <person name="Getino M."/>
            <person name="Pursley I."/>
            <person name="Horton D.L."/>
            <person name="Alikhan N.F."/>
            <person name="Baker D."/>
            <person name="Gharbi K."/>
            <person name="Hall N."/>
            <person name="Watson M."/>
            <person name="Adriaenssens E.M."/>
            <person name="Foster-Nyarko E."/>
            <person name="Jarju S."/>
            <person name="Secka A."/>
            <person name="Antonio M."/>
            <person name="Oren A."/>
            <person name="Chaudhuri R.R."/>
            <person name="La Ragione R."/>
            <person name="Hildebrand F."/>
            <person name="Pallen M.J."/>
        </authorList>
    </citation>
    <scope>NUCLEOTIDE SEQUENCE</scope>
    <source>
        <strain evidence="2">CHK188-4685</strain>
    </source>
</reference>
<feature type="transmembrane region" description="Helical" evidence="1">
    <location>
        <begin position="99"/>
        <end position="123"/>
    </location>
</feature>
<accession>A0A9D2RJ46</accession>
<reference evidence="2" key="2">
    <citation type="submission" date="2021-04" db="EMBL/GenBank/DDBJ databases">
        <authorList>
            <person name="Gilroy R."/>
        </authorList>
    </citation>
    <scope>NUCLEOTIDE SEQUENCE</scope>
    <source>
        <strain evidence="2">CHK188-4685</strain>
    </source>
</reference>
<protein>
    <submittedName>
        <fullName evidence="2">DUF3810 domain-containing protein</fullName>
    </submittedName>
</protein>
<keyword evidence="1" id="KW-0472">Membrane</keyword>
<dbReference type="AlphaFoldDB" id="A0A9D2RJ46"/>
<organism evidence="2 3">
    <name type="scientific">Candidatus Enterocloster faecavium</name>
    <dbReference type="NCBI Taxonomy" id="2838560"/>
    <lineage>
        <taxon>Bacteria</taxon>
        <taxon>Bacillati</taxon>
        <taxon>Bacillota</taxon>
        <taxon>Clostridia</taxon>
        <taxon>Lachnospirales</taxon>
        <taxon>Lachnospiraceae</taxon>
        <taxon>Enterocloster</taxon>
    </lineage>
</organism>
<feature type="transmembrane region" description="Helical" evidence="1">
    <location>
        <begin position="65"/>
        <end position="87"/>
    </location>
</feature>
<gene>
    <name evidence="2" type="ORF">H9716_01150</name>
</gene>
<dbReference type="EMBL" id="DWYS01000013">
    <property type="protein sequence ID" value="HJB06455.1"/>
    <property type="molecule type" value="Genomic_DNA"/>
</dbReference>